<dbReference type="InterPro" id="IPR013087">
    <property type="entry name" value="Znf_C2H2_type"/>
</dbReference>
<dbReference type="GO" id="GO:0006357">
    <property type="term" value="P:regulation of transcription by RNA polymerase II"/>
    <property type="evidence" value="ECO:0007669"/>
    <property type="project" value="TreeGrafter"/>
</dbReference>
<feature type="domain" description="C2H2-type" evidence="10">
    <location>
        <begin position="491"/>
        <end position="520"/>
    </location>
</feature>
<dbReference type="AlphaFoldDB" id="A0AA39CVZ6"/>
<keyword evidence="5" id="KW-0805">Transcription regulation</keyword>
<evidence type="ECO:0000313" key="12">
    <source>
        <dbReference type="Proteomes" id="UP001172681"/>
    </source>
</evidence>
<dbReference type="InterPro" id="IPR051061">
    <property type="entry name" value="Zinc_finger_trans_reg"/>
</dbReference>
<evidence type="ECO:0000256" key="9">
    <source>
        <dbReference type="SAM" id="MobiDB-lite"/>
    </source>
</evidence>
<comment type="caution">
    <text evidence="11">The sequence shown here is derived from an EMBL/GenBank/DDBJ whole genome shotgun (WGS) entry which is preliminary data.</text>
</comment>
<evidence type="ECO:0000256" key="1">
    <source>
        <dbReference type="ARBA" id="ARBA00004123"/>
    </source>
</evidence>
<dbReference type="InterPro" id="IPR036236">
    <property type="entry name" value="Znf_C2H2_sf"/>
</dbReference>
<reference evidence="11" key="1">
    <citation type="submission" date="2022-10" db="EMBL/GenBank/DDBJ databases">
        <title>Culturing micro-colonial fungi from biological soil crusts in the Mojave desert and describing Neophaeococcomyces mojavensis, and introducing the new genera and species Taxawa tesnikishii.</title>
        <authorList>
            <person name="Kurbessoian T."/>
            <person name="Stajich J.E."/>
        </authorList>
    </citation>
    <scope>NUCLEOTIDE SEQUENCE</scope>
    <source>
        <strain evidence="11">TK_35</strain>
    </source>
</reference>
<evidence type="ECO:0000256" key="8">
    <source>
        <dbReference type="PROSITE-ProRule" id="PRU00042"/>
    </source>
</evidence>
<feature type="region of interest" description="Disordered" evidence="9">
    <location>
        <begin position="215"/>
        <end position="266"/>
    </location>
</feature>
<dbReference type="EMBL" id="JAPDRN010000047">
    <property type="protein sequence ID" value="KAJ9633334.1"/>
    <property type="molecule type" value="Genomic_DNA"/>
</dbReference>
<dbReference type="PROSITE" id="PS50157">
    <property type="entry name" value="ZINC_FINGER_C2H2_2"/>
    <property type="match status" value="1"/>
</dbReference>
<comment type="subcellular location">
    <subcellularLocation>
        <location evidence="1">Nucleus</location>
    </subcellularLocation>
</comment>
<dbReference type="PROSITE" id="PS00028">
    <property type="entry name" value="ZINC_FINGER_C2H2_1"/>
    <property type="match status" value="1"/>
</dbReference>
<feature type="region of interest" description="Disordered" evidence="9">
    <location>
        <begin position="587"/>
        <end position="612"/>
    </location>
</feature>
<feature type="region of interest" description="Disordered" evidence="9">
    <location>
        <begin position="449"/>
        <end position="478"/>
    </location>
</feature>
<keyword evidence="6" id="KW-0804">Transcription</keyword>
<feature type="compositionally biased region" description="Polar residues" evidence="9">
    <location>
        <begin position="234"/>
        <end position="249"/>
    </location>
</feature>
<feature type="compositionally biased region" description="Basic and acidic residues" evidence="9">
    <location>
        <begin position="468"/>
        <end position="477"/>
    </location>
</feature>
<dbReference type="Proteomes" id="UP001172681">
    <property type="component" value="Unassembled WGS sequence"/>
</dbReference>
<evidence type="ECO:0000256" key="3">
    <source>
        <dbReference type="ARBA" id="ARBA00022771"/>
    </source>
</evidence>
<dbReference type="SMART" id="SM00355">
    <property type="entry name" value="ZnF_C2H2"/>
    <property type="match status" value="3"/>
</dbReference>
<feature type="compositionally biased region" description="Pro residues" evidence="9">
    <location>
        <begin position="1"/>
        <end position="12"/>
    </location>
</feature>
<proteinExistence type="predicted"/>
<evidence type="ECO:0000256" key="4">
    <source>
        <dbReference type="ARBA" id="ARBA00022833"/>
    </source>
</evidence>
<accession>A0AA39CVZ6</accession>
<keyword evidence="12" id="KW-1185">Reference proteome</keyword>
<evidence type="ECO:0000256" key="2">
    <source>
        <dbReference type="ARBA" id="ARBA00022723"/>
    </source>
</evidence>
<dbReference type="GO" id="GO:0005634">
    <property type="term" value="C:nucleus"/>
    <property type="evidence" value="ECO:0007669"/>
    <property type="project" value="UniProtKB-SubCell"/>
</dbReference>
<sequence>MASTTMPPPPTPFAHRRTHRLINKSHPLSPPASPESPECILRKMSLAKGATFHCSSSPSKDDDPVFSVPHLTRRSPTCSQSTLTSWLSEKEDVAKSIADFEETFSGARGKRSAARRSSSQNFDHQVWVRRAALPSDEGLGSSVSPASDKGLSRSFERALDLLSNRDSGLGSSIKSDSAERVVGHTSEEDGLVQDLIQGWIARCVVMCEDVVNRTAAEADSSETTSRRLRHRGDPSTSRSSNATPPSAVTESVAPRLSRPNLRHPPLTVSARNKLKKHIISPILEETRFENFHPFVTALGSKANKNIKCLRDLEQSLIFQPLVSTLIDQDLSETDAAHKTFAISRHLYRAFGEFTIQLVVDAYQHLSESEQRRASDRPYDNGYFLDLVQQVNQLASHIGSSSRDPQSEGAEDNDEMSYSIDDSVTLEGGLGETGNYAELVRWKNGKPLSLRTGELYEPSPGIKRQSSSAHDEDVERSMARRKKGYIPEIVEMKCSDPTCDKVFTRKCDLAKHEKTHSRPFKCPEEGCKYHEMGLPTEKERERHWNDKHSKNPQFYKCDYCEFRTKRESNCKQHMEKKHGWHYERAKGKDKAAIGSGKMTPAQTPQTPSMDYSASPAISTSLHSHWDDASSISGSIAGSAVITPYEQPLNNFDTYQPAPVSYSNPIFPRNSSSMSYNQRVDDFDFNNAPFNSTFQPAQAYISPTTTTPMSAVNMMGTPITPAYSNITEPSPYDTSMDLMMDCTNPTVFNEGLPTPSSFLVPQSRNPSISEHSPMVAGPSGQPFGKAPMMGQDFDFPVEDFSLFGGQDSNAFSNPAAASATLFPGGPEAFAALDNDPMFDESYNDDELFDWDMTNN</sequence>
<name>A0AA39CVZ6_9EURO</name>
<dbReference type="GO" id="GO:0008270">
    <property type="term" value="F:zinc ion binding"/>
    <property type="evidence" value="ECO:0007669"/>
    <property type="project" value="UniProtKB-KW"/>
</dbReference>
<feature type="region of interest" description="Disordered" evidence="9">
    <location>
        <begin position="1"/>
        <end position="37"/>
    </location>
</feature>
<dbReference type="SUPFAM" id="SSF57667">
    <property type="entry name" value="beta-beta-alpha zinc fingers"/>
    <property type="match status" value="1"/>
</dbReference>
<organism evidence="11 12">
    <name type="scientific">Knufia peltigerae</name>
    <dbReference type="NCBI Taxonomy" id="1002370"/>
    <lineage>
        <taxon>Eukaryota</taxon>
        <taxon>Fungi</taxon>
        <taxon>Dikarya</taxon>
        <taxon>Ascomycota</taxon>
        <taxon>Pezizomycotina</taxon>
        <taxon>Eurotiomycetes</taxon>
        <taxon>Chaetothyriomycetidae</taxon>
        <taxon>Chaetothyriales</taxon>
        <taxon>Trichomeriaceae</taxon>
        <taxon>Knufia</taxon>
    </lineage>
</organism>
<dbReference type="PANTHER" id="PTHR46179">
    <property type="entry name" value="ZINC FINGER PROTEIN"/>
    <property type="match status" value="1"/>
</dbReference>
<feature type="region of interest" description="Disordered" evidence="9">
    <location>
        <begin position="395"/>
        <end position="415"/>
    </location>
</feature>
<feature type="compositionally biased region" description="Basic residues" evidence="9">
    <location>
        <begin position="14"/>
        <end position="23"/>
    </location>
</feature>
<feature type="compositionally biased region" description="Polar residues" evidence="9">
    <location>
        <begin position="599"/>
        <end position="612"/>
    </location>
</feature>
<dbReference type="PANTHER" id="PTHR46179:SF13">
    <property type="entry name" value="C2H2-TYPE DOMAIN-CONTAINING PROTEIN"/>
    <property type="match status" value="1"/>
</dbReference>
<protein>
    <recommendedName>
        <fullName evidence="10">C2H2-type domain-containing protein</fullName>
    </recommendedName>
</protein>
<evidence type="ECO:0000313" key="11">
    <source>
        <dbReference type="EMBL" id="KAJ9633334.1"/>
    </source>
</evidence>
<dbReference type="Gene3D" id="3.30.160.60">
    <property type="entry name" value="Classic Zinc Finger"/>
    <property type="match status" value="1"/>
</dbReference>
<evidence type="ECO:0000256" key="7">
    <source>
        <dbReference type="ARBA" id="ARBA00023242"/>
    </source>
</evidence>
<keyword evidence="7" id="KW-0539">Nucleus</keyword>
<keyword evidence="3 8" id="KW-0863">Zinc-finger</keyword>
<keyword evidence="2" id="KW-0479">Metal-binding</keyword>
<evidence type="ECO:0000256" key="5">
    <source>
        <dbReference type="ARBA" id="ARBA00023015"/>
    </source>
</evidence>
<evidence type="ECO:0000259" key="10">
    <source>
        <dbReference type="PROSITE" id="PS50157"/>
    </source>
</evidence>
<keyword evidence="4" id="KW-0862">Zinc</keyword>
<evidence type="ECO:0000256" key="6">
    <source>
        <dbReference type="ARBA" id="ARBA00023163"/>
    </source>
</evidence>
<gene>
    <name evidence="11" type="ORF">H2204_007051</name>
</gene>